<evidence type="ECO:0000313" key="3">
    <source>
        <dbReference type="Proteomes" id="UP000599009"/>
    </source>
</evidence>
<evidence type="ECO:0000256" key="1">
    <source>
        <dbReference type="SAM" id="SignalP"/>
    </source>
</evidence>
<feature type="signal peptide" evidence="1">
    <location>
        <begin position="1"/>
        <end position="40"/>
    </location>
</feature>
<evidence type="ECO:0008006" key="4">
    <source>
        <dbReference type="Google" id="ProtNLM"/>
    </source>
</evidence>
<feature type="chain" id="PRO_5047086640" description="Acyloxyacyl hydrolase" evidence="1">
    <location>
        <begin position="41"/>
        <end position="179"/>
    </location>
</feature>
<dbReference type="EMBL" id="BMME01000001">
    <property type="protein sequence ID" value="GGK13785.1"/>
    <property type="molecule type" value="Genomic_DNA"/>
</dbReference>
<reference evidence="3" key="1">
    <citation type="journal article" date="2019" name="Int. J. Syst. Evol. Microbiol.">
        <title>The Global Catalogue of Microorganisms (GCM) 10K type strain sequencing project: providing services to taxonomists for standard genome sequencing and annotation.</title>
        <authorList>
            <consortium name="The Broad Institute Genomics Platform"/>
            <consortium name="The Broad Institute Genome Sequencing Center for Infectious Disease"/>
            <person name="Wu L."/>
            <person name="Ma J."/>
        </authorList>
    </citation>
    <scope>NUCLEOTIDE SEQUENCE [LARGE SCALE GENOMIC DNA]</scope>
    <source>
        <strain evidence="3">CGMCC 1.8985</strain>
    </source>
</reference>
<dbReference type="Gene3D" id="2.40.160.20">
    <property type="match status" value="1"/>
</dbReference>
<comment type="caution">
    <text evidence="2">The sequence shown here is derived from an EMBL/GenBank/DDBJ whole genome shotgun (WGS) entry which is preliminary data.</text>
</comment>
<gene>
    <name evidence="2" type="ORF">GCM10011394_23840</name>
</gene>
<dbReference type="Proteomes" id="UP000599009">
    <property type="component" value="Unassembled WGS sequence"/>
</dbReference>
<sequence>MRFPPPFIQVFPMYVSVRPAALRAGLAGLMLASSAFPATAATDIEVAAGVSTTTDREFTRAASVAWLPELWQLDRAMLRADVGVVYVDGRGDVRDRDLGDDVWVGYVGLRYERTDNGLVLGAAIGAQSGETDAISGDPQFITTAGWRWDRFSLLLRHISNASLHSPNNGETGLAAAWRF</sequence>
<proteinExistence type="predicted"/>
<organism evidence="2 3">
    <name type="scientific">Luteimonas terricola</name>
    <dbReference type="NCBI Taxonomy" id="645597"/>
    <lineage>
        <taxon>Bacteria</taxon>
        <taxon>Pseudomonadati</taxon>
        <taxon>Pseudomonadota</taxon>
        <taxon>Gammaproteobacteria</taxon>
        <taxon>Lysobacterales</taxon>
        <taxon>Lysobacteraceae</taxon>
        <taxon>Luteimonas</taxon>
    </lineage>
</organism>
<name>A0ABQ2EM26_9GAMM</name>
<evidence type="ECO:0000313" key="2">
    <source>
        <dbReference type="EMBL" id="GGK13785.1"/>
    </source>
</evidence>
<keyword evidence="3" id="KW-1185">Reference proteome</keyword>
<keyword evidence="1" id="KW-0732">Signal</keyword>
<protein>
    <recommendedName>
        <fullName evidence="4">Acyloxyacyl hydrolase</fullName>
    </recommendedName>
</protein>
<accession>A0ABQ2EM26</accession>